<dbReference type="Proteomes" id="UP000306753">
    <property type="component" value="Unassembled WGS sequence"/>
</dbReference>
<dbReference type="EMBL" id="QLAG01000007">
    <property type="protein sequence ID" value="TLX64204.1"/>
    <property type="molecule type" value="Genomic_DNA"/>
</dbReference>
<evidence type="ECO:0000313" key="1">
    <source>
        <dbReference type="EMBL" id="TLX64204.1"/>
    </source>
</evidence>
<proteinExistence type="predicted"/>
<keyword evidence="2" id="KW-1185">Reference proteome</keyword>
<organism evidence="1 2">
    <name type="scientific">Stutzerimonas nosocomialis</name>
    <dbReference type="NCBI Taxonomy" id="1056496"/>
    <lineage>
        <taxon>Bacteria</taxon>
        <taxon>Pseudomonadati</taxon>
        <taxon>Pseudomonadota</taxon>
        <taxon>Gammaproteobacteria</taxon>
        <taxon>Pseudomonadales</taxon>
        <taxon>Pseudomonadaceae</taxon>
        <taxon>Stutzerimonas</taxon>
    </lineage>
</organism>
<reference evidence="1 2" key="1">
    <citation type="journal article" date="2017" name="Eur. J. Clin. Microbiol. Infect. Dis.">
        <title>Uncommonly isolated clinical Pseudomonas: identification and phylogenetic assignation.</title>
        <authorList>
            <person name="Mulet M."/>
            <person name="Gomila M."/>
            <person name="Ramirez A."/>
            <person name="Cardew S."/>
            <person name="Moore E.R."/>
            <person name="Lalucat J."/>
            <person name="Garcia-Valdes E."/>
        </authorList>
    </citation>
    <scope>NUCLEOTIDE SEQUENCE [LARGE SCALE GENOMIC DNA]</scope>
    <source>
        <strain evidence="1 2">SD129</strain>
    </source>
</reference>
<evidence type="ECO:0000313" key="2">
    <source>
        <dbReference type="Proteomes" id="UP000306753"/>
    </source>
</evidence>
<sequence>MHRGVGYKQTAAPWVKQVGFAVTRVVSLILAQLRIAPLMTDELVALHLILVKSTIRLIPYVQPAIAKLTQGIAARLELR</sequence>
<dbReference type="AlphaFoldDB" id="A0A5R9QGB2"/>
<gene>
    <name evidence="1" type="ORF">DN820_07775</name>
</gene>
<accession>A0A5R9QGB2</accession>
<protein>
    <submittedName>
        <fullName evidence="1">Uncharacterized protein</fullName>
    </submittedName>
</protein>
<comment type="caution">
    <text evidence="1">The sequence shown here is derived from an EMBL/GenBank/DDBJ whole genome shotgun (WGS) entry which is preliminary data.</text>
</comment>
<name>A0A5R9QGB2_9GAMM</name>